<organism evidence="2 3">
    <name type="scientific">Candidatus Geothrix skivensis</name>
    <dbReference type="NCBI Taxonomy" id="2954439"/>
    <lineage>
        <taxon>Bacteria</taxon>
        <taxon>Pseudomonadati</taxon>
        <taxon>Acidobacteriota</taxon>
        <taxon>Holophagae</taxon>
        <taxon>Holophagales</taxon>
        <taxon>Holophagaceae</taxon>
        <taxon>Geothrix</taxon>
    </lineage>
</organism>
<dbReference type="Proteomes" id="UP000886657">
    <property type="component" value="Unassembled WGS sequence"/>
</dbReference>
<evidence type="ECO:0000313" key="2">
    <source>
        <dbReference type="EMBL" id="MBK9795117.1"/>
    </source>
</evidence>
<accession>A0A9D7SEN0</accession>
<dbReference type="EMBL" id="JADKIO010000004">
    <property type="protein sequence ID" value="MBK9795117.1"/>
    <property type="molecule type" value="Genomic_DNA"/>
</dbReference>
<proteinExistence type="predicted"/>
<protein>
    <submittedName>
        <fullName evidence="2">Uncharacterized protein</fullName>
    </submittedName>
</protein>
<sequence>MFDLANWKNPETLMLNITNSALGLAALVLILWICGAAIHESVLKHKESNLRH</sequence>
<evidence type="ECO:0000313" key="3">
    <source>
        <dbReference type="Proteomes" id="UP000886657"/>
    </source>
</evidence>
<name>A0A9D7SEN0_9BACT</name>
<feature type="transmembrane region" description="Helical" evidence="1">
    <location>
        <begin position="20"/>
        <end position="38"/>
    </location>
</feature>
<keyword evidence="1" id="KW-0472">Membrane</keyword>
<comment type="caution">
    <text evidence="2">The sequence shown here is derived from an EMBL/GenBank/DDBJ whole genome shotgun (WGS) entry which is preliminary data.</text>
</comment>
<keyword evidence="1" id="KW-0812">Transmembrane</keyword>
<gene>
    <name evidence="2" type="ORF">IPP58_01225</name>
</gene>
<keyword evidence="1" id="KW-1133">Transmembrane helix</keyword>
<dbReference type="AlphaFoldDB" id="A0A9D7SEN0"/>
<reference evidence="2" key="1">
    <citation type="submission" date="2020-10" db="EMBL/GenBank/DDBJ databases">
        <title>Connecting structure to function with the recovery of over 1000 high-quality activated sludge metagenome-assembled genomes encoding full-length rRNA genes using long-read sequencing.</title>
        <authorList>
            <person name="Singleton C.M."/>
            <person name="Petriglieri F."/>
            <person name="Kristensen J.M."/>
            <person name="Kirkegaard R.H."/>
            <person name="Michaelsen T.Y."/>
            <person name="Andersen M.H."/>
            <person name="Karst S.M."/>
            <person name="Dueholm M.S."/>
            <person name="Nielsen P.H."/>
            <person name="Albertsen M."/>
        </authorList>
    </citation>
    <scope>NUCLEOTIDE SEQUENCE</scope>
    <source>
        <strain evidence="2">Skiv_18-Q3-R9-52_MAXAC.067</strain>
    </source>
</reference>
<evidence type="ECO:0000256" key="1">
    <source>
        <dbReference type="SAM" id="Phobius"/>
    </source>
</evidence>